<dbReference type="AlphaFoldDB" id="A0A286D7D8"/>
<evidence type="ECO:0000259" key="1">
    <source>
        <dbReference type="Pfam" id="PF09664"/>
    </source>
</evidence>
<sequence length="332" mass="36744">MGIARALLEALLIGGWVVLDEQRKPRMDWQPLLLQWTDQERLAALLGLPDVQALRAQTVQLQECGFDDNRLPALADSLEGRPPALVLKRMRLLHALDRWLREGRHGTRREFALFARDDTKDVSVGEWQWLDEALGLEALGVGGHTPGLWLRAPLQLRLPGGVLDVAAVPDLMALSPATLQAVAGASGRLQCWRVVENRTSFEQAAAAHGAEDGVLWVPGFAPRWWQRAVTQLLRAAPAQLLVACDPDPAGIRIALSVAQIWETQGLEWQPWRMNATDLLALRARKPLGAYDHAELMRLRELPLPPALAALADALLQHGFKGEQEGMDLRVRA</sequence>
<dbReference type="Pfam" id="PF09664">
    <property type="entry name" value="DUF2399"/>
    <property type="match status" value="1"/>
</dbReference>
<dbReference type="OrthoDB" id="6059266at2"/>
<evidence type="ECO:0000313" key="3">
    <source>
        <dbReference type="Proteomes" id="UP000219374"/>
    </source>
</evidence>
<dbReference type="InterPro" id="IPR024465">
    <property type="entry name" value="DUF2399"/>
</dbReference>
<feature type="domain" description="DUF2399" evidence="1">
    <location>
        <begin position="191"/>
        <end position="325"/>
    </location>
</feature>
<name>A0A286D7D8_9GAMM</name>
<organism evidence="2 3">
    <name type="scientific">Pseudoxanthomonas wuyuanensis</name>
    <dbReference type="NCBI Taxonomy" id="1073196"/>
    <lineage>
        <taxon>Bacteria</taxon>
        <taxon>Pseudomonadati</taxon>
        <taxon>Pseudomonadota</taxon>
        <taxon>Gammaproteobacteria</taxon>
        <taxon>Lysobacterales</taxon>
        <taxon>Lysobacteraceae</taxon>
        <taxon>Pseudoxanthomonas</taxon>
    </lineage>
</organism>
<reference evidence="2 3" key="1">
    <citation type="submission" date="2017-09" db="EMBL/GenBank/DDBJ databases">
        <authorList>
            <person name="Ehlers B."/>
            <person name="Leendertz F.H."/>
        </authorList>
    </citation>
    <scope>NUCLEOTIDE SEQUENCE [LARGE SCALE GENOMIC DNA]</scope>
    <source>
        <strain evidence="2 3">CGMCC 1.10978</strain>
    </source>
</reference>
<proteinExistence type="predicted"/>
<evidence type="ECO:0000313" key="2">
    <source>
        <dbReference type="EMBL" id="SOD54576.1"/>
    </source>
</evidence>
<accession>A0A286D7D8</accession>
<protein>
    <recommendedName>
        <fullName evidence="1">DUF2399 domain-containing protein</fullName>
    </recommendedName>
</protein>
<dbReference type="Proteomes" id="UP000219374">
    <property type="component" value="Unassembled WGS sequence"/>
</dbReference>
<keyword evidence="3" id="KW-1185">Reference proteome</keyword>
<dbReference type="RefSeq" id="WP_097121849.1">
    <property type="nucleotide sequence ID" value="NZ_OCND01000004.1"/>
</dbReference>
<gene>
    <name evidence="2" type="ORF">SAMN06296416_104183</name>
</gene>
<dbReference type="EMBL" id="OCND01000004">
    <property type="protein sequence ID" value="SOD54576.1"/>
    <property type="molecule type" value="Genomic_DNA"/>
</dbReference>